<dbReference type="InterPro" id="IPR036526">
    <property type="entry name" value="C-N_Hydrolase_sf"/>
</dbReference>
<reference evidence="3 4" key="1">
    <citation type="submission" date="2018-12" db="EMBL/GenBank/DDBJ databases">
        <title>Complete Genome Sequence of Glutamicibacter creatinolyticus strain LGCM259,isolated from an abscess of a 12-year-old mare in Italy.</title>
        <authorList>
            <person name="Santos R.G."/>
            <person name="Silva A.L."/>
            <person name="Seyffert N."/>
            <person name="Castro T.L.P."/>
            <person name="Attili A.R."/>
            <person name="Rifici C."/>
            <person name="Mazzullo G."/>
            <person name="Brenig B."/>
            <person name="Venanzi F."/>
            <person name="Azevedo V."/>
        </authorList>
    </citation>
    <scope>NUCLEOTIDE SEQUENCE [LARGE SCALE GENOMIC DNA]</scope>
    <source>
        <strain evidence="3 4">LGCM 259</strain>
    </source>
</reference>
<keyword evidence="1" id="KW-0378">Hydrolase</keyword>
<sequence>MRLAMLQDTATVLDGDANISLIAHAAEQAAKAEADLLLTPELFISGYAPEQILQRLVPEQAAAWGQRMPEVARAAGIAIAYCLPEYVDGQWMIVGYVVDRNGAQLARYVKVHLYGPEEQRVFKPGTGAPALFELEGLRIGLMICFDVEFPETVRAAAVRGAELVIVPTALSVGNDPVTDSLIPARAMENGVYVAYANHSGMEAGLELSGHSVVAAPSGTVLAAAGAEAELLITDLEARQVSDAQRITPYLAELRNNLYQRWGAETRTD</sequence>
<dbReference type="SUPFAM" id="SSF56317">
    <property type="entry name" value="Carbon-nitrogen hydrolase"/>
    <property type="match status" value="1"/>
</dbReference>
<dbReference type="Gene3D" id="3.60.110.10">
    <property type="entry name" value="Carbon-nitrogen hydrolase"/>
    <property type="match status" value="1"/>
</dbReference>
<dbReference type="KEGG" id="gcr:GcLGCM259_0534"/>
<evidence type="ECO:0000313" key="4">
    <source>
        <dbReference type="Proteomes" id="UP000307000"/>
    </source>
</evidence>
<dbReference type="EMBL" id="CP034412">
    <property type="protein sequence ID" value="QCY46299.1"/>
    <property type="molecule type" value="Genomic_DNA"/>
</dbReference>
<accession>A0A5B7WQY8</accession>
<dbReference type="GO" id="GO:0050126">
    <property type="term" value="F:N-carbamoylputrescine amidase activity"/>
    <property type="evidence" value="ECO:0007669"/>
    <property type="project" value="TreeGrafter"/>
</dbReference>
<organism evidence="3 4">
    <name type="scientific">Glutamicibacter creatinolyticus</name>
    <dbReference type="NCBI Taxonomy" id="162496"/>
    <lineage>
        <taxon>Bacteria</taxon>
        <taxon>Bacillati</taxon>
        <taxon>Actinomycetota</taxon>
        <taxon>Actinomycetes</taxon>
        <taxon>Micrococcales</taxon>
        <taxon>Micrococcaceae</taxon>
        <taxon>Glutamicibacter</taxon>
    </lineage>
</organism>
<dbReference type="Pfam" id="PF00795">
    <property type="entry name" value="CN_hydrolase"/>
    <property type="match status" value="1"/>
</dbReference>
<proteinExistence type="predicted"/>
<dbReference type="RefSeq" id="WP_138925687.1">
    <property type="nucleotide sequence ID" value="NZ_CP034412.1"/>
</dbReference>
<dbReference type="PANTHER" id="PTHR43674">
    <property type="entry name" value="NITRILASE C965.09-RELATED"/>
    <property type="match status" value="1"/>
</dbReference>
<protein>
    <submittedName>
        <fullName evidence="3">Nitrilase</fullName>
    </submittedName>
</protein>
<dbReference type="InterPro" id="IPR050345">
    <property type="entry name" value="Aliph_Amidase/BUP"/>
</dbReference>
<dbReference type="PROSITE" id="PS50263">
    <property type="entry name" value="CN_HYDROLASE"/>
    <property type="match status" value="1"/>
</dbReference>
<dbReference type="InterPro" id="IPR003010">
    <property type="entry name" value="C-N_Hydrolase"/>
</dbReference>
<name>A0A5B7WQY8_9MICC</name>
<gene>
    <name evidence="3" type="ORF">GcLGCM259_0534</name>
</gene>
<dbReference type="Proteomes" id="UP000307000">
    <property type="component" value="Chromosome"/>
</dbReference>
<dbReference type="GO" id="GO:0033388">
    <property type="term" value="P:putrescine biosynthetic process from arginine"/>
    <property type="evidence" value="ECO:0007669"/>
    <property type="project" value="TreeGrafter"/>
</dbReference>
<keyword evidence="4" id="KW-1185">Reference proteome</keyword>
<dbReference type="PANTHER" id="PTHR43674:SF2">
    <property type="entry name" value="BETA-UREIDOPROPIONASE"/>
    <property type="match status" value="1"/>
</dbReference>
<dbReference type="AlphaFoldDB" id="A0A5B7WQY8"/>
<evidence type="ECO:0000256" key="1">
    <source>
        <dbReference type="ARBA" id="ARBA00022801"/>
    </source>
</evidence>
<evidence type="ECO:0000313" key="3">
    <source>
        <dbReference type="EMBL" id="QCY46299.1"/>
    </source>
</evidence>
<feature type="domain" description="CN hydrolase" evidence="2">
    <location>
        <begin position="1"/>
        <end position="237"/>
    </location>
</feature>
<evidence type="ECO:0000259" key="2">
    <source>
        <dbReference type="PROSITE" id="PS50263"/>
    </source>
</evidence>